<reference evidence="2" key="2">
    <citation type="submission" date="2020-12" db="EMBL/GenBank/DDBJ databases">
        <authorList>
            <person name="Mcmullen J.G."/>
        </authorList>
    </citation>
    <scope>NUCLEOTIDE SEQUENCE</scope>
    <source>
        <strain evidence="2">Dm-2019-70</strain>
    </source>
</reference>
<proteinExistence type="predicted"/>
<dbReference type="PANTHER" id="PTHR33434">
    <property type="entry name" value="DEGV DOMAIN-CONTAINING PROTEIN DR_1986-RELATED"/>
    <property type="match status" value="1"/>
</dbReference>
<protein>
    <submittedName>
        <fullName evidence="2">DegV family protein</fullName>
    </submittedName>
</protein>
<dbReference type="AlphaFoldDB" id="A0A0C1PXV5"/>
<comment type="caution">
    <text evidence="2">The sequence shown here is derived from an EMBL/GenBank/DDBJ whole genome shotgun (WGS) entry which is preliminary data.</text>
</comment>
<dbReference type="OrthoDB" id="5429275at2"/>
<evidence type="ECO:0000313" key="3">
    <source>
        <dbReference type="EMBL" id="PBQ23745.1"/>
    </source>
</evidence>
<evidence type="ECO:0000256" key="1">
    <source>
        <dbReference type="ARBA" id="ARBA00023121"/>
    </source>
</evidence>
<dbReference type="InterPro" id="IPR050270">
    <property type="entry name" value="DegV_domain_contain"/>
</dbReference>
<dbReference type="RefSeq" id="WP_021741848.1">
    <property type="nucleotide sequence ID" value="NZ_CAKMAP010000002.1"/>
</dbReference>
<keyword evidence="1" id="KW-0446">Lipid-binding</keyword>
<reference evidence="2" key="3">
    <citation type="submission" date="2022-09" db="EMBL/GenBank/DDBJ databases">
        <title>Genome-inferred correspondence between phylogeny and metabolic traits in the wild Drosophila gut microbiome.</title>
        <authorList>
            <person name="Bueno E."/>
            <person name="Blow F."/>
            <person name="Douglas A.E."/>
        </authorList>
    </citation>
    <scope>NUCLEOTIDE SEQUENCE</scope>
    <source>
        <strain evidence="2">Dm-2019-70</strain>
    </source>
</reference>
<dbReference type="SUPFAM" id="SSF82549">
    <property type="entry name" value="DAK1/DegV-like"/>
    <property type="match status" value="1"/>
</dbReference>
<dbReference type="EMBL" id="NVYO01000001">
    <property type="protein sequence ID" value="PBQ23745.1"/>
    <property type="molecule type" value="Genomic_DNA"/>
</dbReference>
<evidence type="ECO:0000313" key="4">
    <source>
        <dbReference type="Proteomes" id="UP000217918"/>
    </source>
</evidence>
<dbReference type="Gene3D" id="3.40.50.10170">
    <property type="match status" value="1"/>
</dbReference>
<reference evidence="3 4" key="1">
    <citation type="submission" date="2017-09" db="EMBL/GenBank/DDBJ databases">
        <title>Genome sequence of Lactobacillus brevis D7.</title>
        <authorList>
            <person name="Kwon M.-S."/>
            <person name="Lim S.K."/>
            <person name="Choi H.-J."/>
        </authorList>
    </citation>
    <scope>NUCLEOTIDE SEQUENCE [LARGE SCALE GENOMIC DNA]</scope>
    <source>
        <strain evidence="3 4">D7</strain>
    </source>
</reference>
<sequence>MAKIKIVTDSSAGLTDQQIADYDITIIPLTVMIDDTIYVERESITNKEFIEKMKTAKTLPKTSQPPLGSFVETFDKLGEDGSSVICFNMLAAISGTVHTAEQAAQLSKTDVTVVDSQTTDQALAFQVVEAAKLAAEGADKAAILARAAAVRDHTKLFMGVVTLENILKGGRLSRAAGMLTSLLNIKIVLEVTGGELKIRAKGRGMKTIDRYFDKVYEQLKQTPDVVAIGISHVEAFESVDKIKQHLSEVVPGKDVLVRETVPIIATHGGPGAFALMYYTDPTK</sequence>
<dbReference type="GO" id="GO:0008289">
    <property type="term" value="F:lipid binding"/>
    <property type="evidence" value="ECO:0007669"/>
    <property type="project" value="UniProtKB-KW"/>
</dbReference>
<name>A0A0C1PXV5_LEVBR</name>
<evidence type="ECO:0000313" key="2">
    <source>
        <dbReference type="EMBL" id="MBS1011212.1"/>
    </source>
</evidence>
<gene>
    <name evidence="3" type="ORF">CNR29_06855</name>
    <name evidence="2" type="ORF">JK167_10255</name>
</gene>
<dbReference type="Gene3D" id="3.30.1180.10">
    <property type="match status" value="1"/>
</dbReference>
<evidence type="ECO:0000313" key="5">
    <source>
        <dbReference type="Proteomes" id="UP000676478"/>
    </source>
</evidence>
<dbReference type="EMBL" id="JAERKF010000013">
    <property type="protein sequence ID" value="MBS1011212.1"/>
    <property type="molecule type" value="Genomic_DNA"/>
</dbReference>
<accession>A0A0C1PXV5</accession>
<organism evidence="2 5">
    <name type="scientific">Levilactobacillus brevis</name>
    <name type="common">Lactobacillus brevis</name>
    <dbReference type="NCBI Taxonomy" id="1580"/>
    <lineage>
        <taxon>Bacteria</taxon>
        <taxon>Bacillati</taxon>
        <taxon>Bacillota</taxon>
        <taxon>Bacilli</taxon>
        <taxon>Lactobacillales</taxon>
        <taxon>Lactobacillaceae</taxon>
        <taxon>Levilactobacillus</taxon>
    </lineage>
</organism>
<dbReference type="Pfam" id="PF02645">
    <property type="entry name" value="DegV"/>
    <property type="match status" value="1"/>
</dbReference>
<dbReference type="InterPro" id="IPR043168">
    <property type="entry name" value="DegV_C"/>
</dbReference>
<dbReference type="NCBIfam" id="TIGR00762">
    <property type="entry name" value="DegV"/>
    <property type="match status" value="1"/>
</dbReference>
<dbReference type="InterPro" id="IPR003797">
    <property type="entry name" value="DegV"/>
</dbReference>
<dbReference type="GeneID" id="56993022"/>
<dbReference type="PROSITE" id="PS51482">
    <property type="entry name" value="DEGV"/>
    <property type="match status" value="1"/>
</dbReference>
<dbReference type="PANTHER" id="PTHR33434:SF8">
    <property type="entry name" value="DEGV DOMAIN-CONTAINING PROTEIN SPR1019"/>
    <property type="match status" value="1"/>
</dbReference>
<dbReference type="Proteomes" id="UP000676478">
    <property type="component" value="Unassembled WGS sequence"/>
</dbReference>
<dbReference type="Proteomes" id="UP000217918">
    <property type="component" value="Unassembled WGS sequence"/>
</dbReference>